<keyword evidence="3" id="KW-1185">Reference proteome</keyword>
<keyword evidence="1" id="KW-0812">Transmembrane</keyword>
<dbReference type="OrthoDB" id="780137at2"/>
<sequence length="680" mass="77103">MAGVKDWRRRLCRTHVARQMAVLLFALLPLLAAWCWFLPSSVIAVALLALVAIIARGIMAWRHASGQYLHWLNDACPQLQDSAELLPATELSLVAELQRQRIARKLAALPSANSIVPGIAWRRYLLLATVPALLLVGSMWLLQTRSETAALNAALALEKSAAGFQFTVQVMPPAYTGLPAFALTAQEAEIPEASEVQLCLQSEDAQLRWRWLGETTSFGTGCQTILMQGHRAYQIERQDLAAPLQQGRLMMRRDLPPRIDISQPEQEWNDVDATRDSLQLALKIEDDYRLTHITLHSTLARGSGENVRFRDQVETLAKPQQASWQHVLQRRLKTIGMEPGDELYVFVQAHDNKPQAQQTRSRTYVFRHPLASSAALAEATLPADQREKGLRSQRQLIIDTERLIAERASLSDEMFQQRSRQLASDQMVLRLRYGEFLGEESHFAENEAAETDVHHEHDGHDHGAEGGEAFSMKSAGDLISEFGHSHDISENATLFDDATKTLLRQALQAMWNAERELHVVVPEAALPFEYQALEAIKAIQQAERIYLHKTAYTPPPIDEAERFQGELLNITEPRRQYALHDDERLLRQRQWVSLLGQRELAEQQWPATETEALRAFLQVQSAEDLAALNALSLMQNDWLHCFRCRLAIRDYLLSQLPTPRARPAQSSDALARWRKQWESR</sequence>
<evidence type="ECO:0008006" key="4">
    <source>
        <dbReference type="Google" id="ProtNLM"/>
    </source>
</evidence>
<dbReference type="RefSeq" id="WP_133591478.1">
    <property type="nucleotide sequence ID" value="NZ_CP037953.1"/>
</dbReference>
<evidence type="ECO:0000256" key="1">
    <source>
        <dbReference type="SAM" id="Phobius"/>
    </source>
</evidence>
<evidence type="ECO:0000313" key="2">
    <source>
        <dbReference type="EMBL" id="TDQ46764.1"/>
    </source>
</evidence>
<name>A0A4R6UTK5_9GAMM</name>
<keyword evidence="1" id="KW-0472">Membrane</keyword>
<gene>
    <name evidence="2" type="ORF">EV696_11219</name>
</gene>
<comment type="caution">
    <text evidence="2">The sequence shown here is derived from an EMBL/GenBank/DDBJ whole genome shotgun (WGS) entry which is preliminary data.</text>
</comment>
<feature type="transmembrane region" description="Helical" evidence="1">
    <location>
        <begin position="42"/>
        <end position="61"/>
    </location>
</feature>
<accession>A0A4R6UTK5</accession>
<feature type="transmembrane region" description="Helical" evidence="1">
    <location>
        <begin position="124"/>
        <end position="142"/>
    </location>
</feature>
<protein>
    <recommendedName>
        <fullName evidence="4">DUF4175 domain-containing protein</fullName>
    </recommendedName>
</protein>
<organism evidence="2 3">
    <name type="scientific">Permianibacter aggregans</name>
    <dbReference type="NCBI Taxonomy" id="1510150"/>
    <lineage>
        <taxon>Bacteria</taxon>
        <taxon>Pseudomonadati</taxon>
        <taxon>Pseudomonadota</taxon>
        <taxon>Gammaproteobacteria</taxon>
        <taxon>Pseudomonadales</taxon>
        <taxon>Pseudomonadaceae</taxon>
        <taxon>Permianibacter</taxon>
    </lineage>
</organism>
<dbReference type="AlphaFoldDB" id="A0A4R6UTK5"/>
<dbReference type="EMBL" id="SNYM01000012">
    <property type="protein sequence ID" value="TDQ46764.1"/>
    <property type="molecule type" value="Genomic_DNA"/>
</dbReference>
<dbReference type="Proteomes" id="UP000295375">
    <property type="component" value="Unassembled WGS sequence"/>
</dbReference>
<keyword evidence="1" id="KW-1133">Transmembrane helix</keyword>
<evidence type="ECO:0000313" key="3">
    <source>
        <dbReference type="Proteomes" id="UP000295375"/>
    </source>
</evidence>
<proteinExistence type="predicted"/>
<reference evidence="2 3" key="1">
    <citation type="submission" date="2019-03" db="EMBL/GenBank/DDBJ databases">
        <title>Genomic Encyclopedia of Type Strains, Phase IV (KMG-IV): sequencing the most valuable type-strain genomes for metagenomic binning, comparative biology and taxonomic classification.</title>
        <authorList>
            <person name="Goeker M."/>
        </authorList>
    </citation>
    <scope>NUCLEOTIDE SEQUENCE [LARGE SCALE GENOMIC DNA]</scope>
    <source>
        <strain evidence="2 3">DSM 103792</strain>
    </source>
</reference>